<keyword evidence="4" id="KW-1185">Reference proteome</keyword>
<feature type="region of interest" description="Disordered" evidence="1">
    <location>
        <begin position="34"/>
        <end position="80"/>
    </location>
</feature>
<accession>A0A518A759</accession>
<proteinExistence type="predicted"/>
<feature type="compositionally biased region" description="Low complexity" evidence="1">
    <location>
        <begin position="42"/>
        <end position="71"/>
    </location>
</feature>
<accession>A0A517Q4M7</accession>
<dbReference type="RefSeq" id="WP_145108983.1">
    <property type="nucleotide sequence ID" value="NZ_CP036277.1"/>
</dbReference>
<dbReference type="SUPFAM" id="SSF47175">
    <property type="entry name" value="Cytochromes"/>
    <property type="match status" value="1"/>
</dbReference>
<evidence type="ECO:0000313" key="4">
    <source>
        <dbReference type="Proteomes" id="UP000315647"/>
    </source>
</evidence>
<dbReference type="GO" id="GO:0022900">
    <property type="term" value="P:electron transport chain"/>
    <property type="evidence" value="ECO:0007669"/>
    <property type="project" value="InterPro"/>
</dbReference>
<dbReference type="GO" id="GO:0009055">
    <property type="term" value="F:electron transfer activity"/>
    <property type="evidence" value="ECO:0007669"/>
    <property type="project" value="InterPro"/>
</dbReference>
<evidence type="ECO:0000256" key="1">
    <source>
        <dbReference type="SAM" id="MobiDB-lite"/>
    </source>
</evidence>
<dbReference type="InterPro" id="IPR010980">
    <property type="entry name" value="Cyt_c/b562"/>
</dbReference>
<dbReference type="GO" id="GO:0005506">
    <property type="term" value="F:iron ion binding"/>
    <property type="evidence" value="ECO:0007669"/>
    <property type="project" value="InterPro"/>
</dbReference>
<dbReference type="PROSITE" id="PS51257">
    <property type="entry name" value="PROKAR_LIPOPROTEIN"/>
    <property type="match status" value="1"/>
</dbReference>
<dbReference type="Gene3D" id="1.20.120.10">
    <property type="entry name" value="Cytochrome c/b562"/>
    <property type="match status" value="1"/>
</dbReference>
<gene>
    <name evidence="3" type="ORF">Enr10x_18630</name>
</gene>
<reference evidence="3 4" key="1">
    <citation type="submission" date="2019-03" db="EMBL/GenBank/DDBJ databases">
        <title>Deep-cultivation of Planctomycetes and their phenomic and genomic characterization uncovers novel biology.</title>
        <authorList>
            <person name="Wiegand S."/>
            <person name="Jogler M."/>
            <person name="Boedeker C."/>
            <person name="Pinto D."/>
            <person name="Vollmers J."/>
            <person name="Rivas-Marin E."/>
            <person name="Kohn T."/>
            <person name="Peeters S.H."/>
            <person name="Heuer A."/>
            <person name="Rast P."/>
            <person name="Oberbeckmann S."/>
            <person name="Bunk B."/>
            <person name="Jeske O."/>
            <person name="Meyerdierks A."/>
            <person name="Storesund J.E."/>
            <person name="Kallscheuer N."/>
            <person name="Luecker S."/>
            <person name="Lage O.M."/>
            <person name="Pohl T."/>
            <person name="Merkel B.J."/>
            <person name="Hornburger P."/>
            <person name="Mueller R.-W."/>
            <person name="Bruemmer F."/>
            <person name="Labrenz M."/>
            <person name="Spormann A.M."/>
            <person name="Op den Camp H."/>
            <person name="Overmann J."/>
            <person name="Amann R."/>
            <person name="Jetten M.S.M."/>
            <person name="Mascher T."/>
            <person name="Medema M.H."/>
            <person name="Devos D.P."/>
            <person name="Kaster A.-K."/>
            <person name="Ovreas L."/>
            <person name="Rohde M."/>
            <person name="Galperin M.Y."/>
            <person name="Jogler C."/>
        </authorList>
    </citation>
    <scope>NUCLEOTIDE SEQUENCE [LARGE SCALE GENOMIC DNA]</scope>
    <source>
        <strain evidence="3 4">Enr10</strain>
    </source>
</reference>
<name>A0A518A759_9PLAN</name>
<feature type="region of interest" description="Disordered" evidence="1">
    <location>
        <begin position="121"/>
        <end position="141"/>
    </location>
</feature>
<protein>
    <submittedName>
        <fullName evidence="3">Uncharacterized protein</fullName>
    </submittedName>
</protein>
<dbReference type="Proteomes" id="UP000315647">
    <property type="component" value="Chromosome"/>
</dbReference>
<feature type="chain" id="PRO_5043613292" evidence="2">
    <location>
        <begin position="23"/>
        <end position="373"/>
    </location>
</feature>
<evidence type="ECO:0000256" key="2">
    <source>
        <dbReference type="SAM" id="SignalP"/>
    </source>
</evidence>
<evidence type="ECO:0000313" key="3">
    <source>
        <dbReference type="EMBL" id="QDT26559.1"/>
    </source>
</evidence>
<dbReference type="GO" id="GO:0020037">
    <property type="term" value="F:heme binding"/>
    <property type="evidence" value="ECO:0007669"/>
    <property type="project" value="InterPro"/>
</dbReference>
<sequence precursor="true">MNKPTRQWYRKPIRCFALTAGACLTVSLFTGCGGSSAPAPAPAQQQTQAPAAPAAQTTPQVAQTTPTQSQPKPAPAEKEGRKMIDGIPYDVWFDNPLAVAGDNQSVQPVALPGTNVAANSTTPAPAGEMKAAPTQASAGGSGGLDWKTIIPMPILEAQVKDIRNRLTKNMQSVGTYNTSYLELPTFTATLAALAEIANEHPDDIGWKKNAKYLRDLSAQFTAEPLTRGAKSYRALQIPYEQMIVIMNGSAPAGLPESDDKKPIAEVASMGDLMKRADISYKWLKSNVGSADALKAEKEKVIEEAHLLAAISKIITLEGYGYVDDKGFLGYANPMQEACLKMVEAAKNDNFPEFDQGMSRVYKSCTECHSEYKE</sequence>
<keyword evidence="2" id="KW-0732">Signal</keyword>
<dbReference type="AlphaFoldDB" id="A0A518A759"/>
<feature type="signal peptide" evidence="2">
    <location>
        <begin position="1"/>
        <end position="22"/>
    </location>
</feature>
<dbReference type="EMBL" id="CP037421">
    <property type="protein sequence ID" value="QDT26559.1"/>
    <property type="molecule type" value="Genomic_DNA"/>
</dbReference>
<organism evidence="3 4">
    <name type="scientific">Gimesia panareensis</name>
    <dbReference type="NCBI Taxonomy" id="2527978"/>
    <lineage>
        <taxon>Bacteria</taxon>
        <taxon>Pseudomonadati</taxon>
        <taxon>Planctomycetota</taxon>
        <taxon>Planctomycetia</taxon>
        <taxon>Planctomycetales</taxon>
        <taxon>Planctomycetaceae</taxon>
        <taxon>Gimesia</taxon>
    </lineage>
</organism>